<accession>A0A1H6JE55</accession>
<dbReference type="OrthoDB" id="379371at2157"/>
<dbReference type="EMBL" id="FNWU01000012">
    <property type="protein sequence ID" value="SEH60501.1"/>
    <property type="molecule type" value="Genomic_DNA"/>
</dbReference>
<dbReference type="AlphaFoldDB" id="A0A1H6JE55"/>
<evidence type="ECO:0000313" key="1">
    <source>
        <dbReference type="EMBL" id="SEH60501.1"/>
    </source>
</evidence>
<reference evidence="1 2" key="1">
    <citation type="submission" date="2016-10" db="EMBL/GenBank/DDBJ databases">
        <authorList>
            <person name="de Groot N.N."/>
        </authorList>
    </citation>
    <scope>NUCLEOTIDE SEQUENCE [LARGE SCALE GENOMIC DNA]</scope>
    <source>
        <strain evidence="1 2">IBRC-M10418</strain>
    </source>
</reference>
<dbReference type="Proteomes" id="UP000199215">
    <property type="component" value="Unassembled WGS sequence"/>
</dbReference>
<keyword evidence="2" id="KW-1185">Reference proteome</keyword>
<dbReference type="STRING" id="1267564.SAMN05192561_1128"/>
<dbReference type="RefSeq" id="WP_092817580.1">
    <property type="nucleotide sequence ID" value="NZ_FNWU01000012.1"/>
</dbReference>
<name>A0A1H6JE55_9EURY</name>
<gene>
    <name evidence="1" type="ORF">SAMN05192561_1128</name>
</gene>
<proteinExistence type="predicted"/>
<protein>
    <submittedName>
        <fullName evidence="1">Uncharacterized protein</fullName>
    </submittedName>
</protein>
<evidence type="ECO:0000313" key="2">
    <source>
        <dbReference type="Proteomes" id="UP000199215"/>
    </source>
</evidence>
<sequence length="93" mass="10664">MIENYDDKNREQTLAAVAGFSADRLAAFIAFEREHKDRTTVVKPLERKLVTVTPTGDRRYVAGIWFDGPSETATVRRRTRVERALENGRLQEV</sequence>
<organism evidence="1 2">
    <name type="scientific">Halopenitus malekzadehii</name>
    <dbReference type="NCBI Taxonomy" id="1267564"/>
    <lineage>
        <taxon>Archaea</taxon>
        <taxon>Methanobacteriati</taxon>
        <taxon>Methanobacteriota</taxon>
        <taxon>Stenosarchaea group</taxon>
        <taxon>Halobacteria</taxon>
        <taxon>Halobacteriales</taxon>
        <taxon>Haloferacaceae</taxon>
        <taxon>Halopenitus</taxon>
    </lineage>
</organism>